<dbReference type="Proteomes" id="UP000823637">
    <property type="component" value="Unassembled WGS sequence"/>
</dbReference>
<organism evidence="2 3">
    <name type="scientific">Candidatus Enterocola intestinipullorum</name>
    <dbReference type="NCBI Taxonomy" id="2840783"/>
    <lineage>
        <taxon>Bacteria</taxon>
        <taxon>Pseudomonadati</taxon>
        <taxon>Bacteroidota</taxon>
        <taxon>Bacteroidia</taxon>
        <taxon>Bacteroidales</taxon>
        <taxon>Candidatus Enterocola</taxon>
    </lineage>
</organism>
<evidence type="ECO:0000259" key="1">
    <source>
        <dbReference type="Pfam" id="PF02464"/>
    </source>
</evidence>
<name>A0A9D9HE81_9BACT</name>
<evidence type="ECO:0000313" key="2">
    <source>
        <dbReference type="EMBL" id="MBO8446582.1"/>
    </source>
</evidence>
<accession>A0A9D9HE81</accession>
<comment type="caution">
    <text evidence="2">The sequence shown here is derived from an EMBL/GenBank/DDBJ whole genome shotgun (WGS) entry which is preliminary data.</text>
</comment>
<dbReference type="SUPFAM" id="SSF142433">
    <property type="entry name" value="CinA-like"/>
    <property type="match status" value="1"/>
</dbReference>
<evidence type="ECO:0000313" key="3">
    <source>
        <dbReference type="Proteomes" id="UP000823637"/>
    </source>
</evidence>
<gene>
    <name evidence="2" type="ORF">IAC32_02400</name>
</gene>
<reference evidence="2" key="1">
    <citation type="submission" date="2020-10" db="EMBL/GenBank/DDBJ databases">
        <authorList>
            <person name="Gilroy R."/>
        </authorList>
    </citation>
    <scope>NUCLEOTIDE SEQUENCE</scope>
    <source>
        <strain evidence="2">D3-1215</strain>
    </source>
</reference>
<dbReference type="Gene3D" id="3.90.950.20">
    <property type="entry name" value="CinA-like"/>
    <property type="match status" value="1"/>
</dbReference>
<reference evidence="2" key="2">
    <citation type="journal article" date="2021" name="PeerJ">
        <title>Extensive microbial diversity within the chicken gut microbiome revealed by metagenomics and culture.</title>
        <authorList>
            <person name="Gilroy R."/>
            <person name="Ravi A."/>
            <person name="Getino M."/>
            <person name="Pursley I."/>
            <person name="Horton D.L."/>
            <person name="Alikhan N.F."/>
            <person name="Baker D."/>
            <person name="Gharbi K."/>
            <person name="Hall N."/>
            <person name="Watson M."/>
            <person name="Adriaenssens E.M."/>
            <person name="Foster-Nyarko E."/>
            <person name="Jarju S."/>
            <person name="Secka A."/>
            <person name="Antonio M."/>
            <person name="Oren A."/>
            <person name="Chaudhuri R.R."/>
            <person name="La Ragione R."/>
            <person name="Hildebrand F."/>
            <person name="Pallen M.J."/>
        </authorList>
    </citation>
    <scope>NUCLEOTIDE SEQUENCE</scope>
    <source>
        <strain evidence="2">D3-1215</strain>
    </source>
</reference>
<dbReference type="Pfam" id="PF02464">
    <property type="entry name" value="CinA"/>
    <property type="match status" value="1"/>
</dbReference>
<dbReference type="AlphaFoldDB" id="A0A9D9HE81"/>
<dbReference type="EMBL" id="JADIMR010000033">
    <property type="protein sequence ID" value="MBO8446582.1"/>
    <property type="molecule type" value="Genomic_DNA"/>
</dbReference>
<proteinExistence type="predicted"/>
<dbReference type="InterPro" id="IPR036653">
    <property type="entry name" value="CinA-like_C"/>
</dbReference>
<dbReference type="NCBIfam" id="TIGR00199">
    <property type="entry name" value="PncC_domain"/>
    <property type="match status" value="1"/>
</dbReference>
<sequence>MKFTLSCAESCTGGNIAHKITLVPGSSEYFIGGVVSYSNGMKHKVLGVPEDILDTYGAVSRPVVEAMATGVCNLTGSDYAIATSGIAGPGGAVPGKSVGSVWIAVCKGSSVVSGMYHFPGSRSEVIESATRAAFALLEDSFGVKIPLLADSD</sequence>
<protein>
    <submittedName>
        <fullName evidence="2">CinA family protein</fullName>
    </submittedName>
</protein>
<feature type="domain" description="CinA C-terminal" evidence="1">
    <location>
        <begin position="2"/>
        <end position="139"/>
    </location>
</feature>
<dbReference type="InterPro" id="IPR008136">
    <property type="entry name" value="CinA_C"/>
</dbReference>